<comment type="caution">
    <text evidence="1">The sequence shown here is derived from an EMBL/GenBank/DDBJ whole genome shotgun (WGS) entry which is preliminary data.</text>
</comment>
<dbReference type="EMBL" id="JAQJAE010000003">
    <property type="protein sequence ID" value="KAJ5604263.1"/>
    <property type="molecule type" value="Genomic_DNA"/>
</dbReference>
<dbReference type="RefSeq" id="XP_056754061.1">
    <property type="nucleotide sequence ID" value="XM_056898276.1"/>
</dbReference>
<proteinExistence type="predicted"/>
<evidence type="ECO:0000313" key="2">
    <source>
        <dbReference type="Proteomes" id="UP001213799"/>
    </source>
</evidence>
<gene>
    <name evidence="1" type="ORF">N7537_007219</name>
</gene>
<keyword evidence="2" id="KW-1185">Reference proteome</keyword>
<dbReference type="AlphaFoldDB" id="A0AAD6E9C1"/>
<dbReference type="Proteomes" id="UP001213799">
    <property type="component" value="Unassembled WGS sequence"/>
</dbReference>
<reference evidence="1" key="1">
    <citation type="journal article" date="2023" name="IMA Fungus">
        <title>Comparative genomic study of the Penicillium genus elucidates a diverse pangenome and 15 lateral gene transfer events.</title>
        <authorList>
            <person name="Petersen C."/>
            <person name="Sorensen T."/>
            <person name="Nielsen M.R."/>
            <person name="Sondergaard T.E."/>
            <person name="Sorensen J.L."/>
            <person name="Fitzpatrick D.A."/>
            <person name="Frisvad J.C."/>
            <person name="Nielsen K.L."/>
        </authorList>
    </citation>
    <scope>NUCLEOTIDE SEQUENCE</scope>
    <source>
        <strain evidence="1">IBT 12815</strain>
    </source>
</reference>
<organism evidence="1 2">
    <name type="scientific">Penicillium hordei</name>
    <dbReference type="NCBI Taxonomy" id="40994"/>
    <lineage>
        <taxon>Eukaryota</taxon>
        <taxon>Fungi</taxon>
        <taxon>Dikarya</taxon>
        <taxon>Ascomycota</taxon>
        <taxon>Pezizomycotina</taxon>
        <taxon>Eurotiomycetes</taxon>
        <taxon>Eurotiomycetidae</taxon>
        <taxon>Eurotiales</taxon>
        <taxon>Aspergillaceae</taxon>
        <taxon>Penicillium</taxon>
    </lineage>
</organism>
<reference evidence="1" key="2">
    <citation type="submission" date="2023-01" db="EMBL/GenBank/DDBJ databases">
        <authorList>
            <person name="Petersen C."/>
        </authorList>
    </citation>
    <scope>NUCLEOTIDE SEQUENCE</scope>
    <source>
        <strain evidence="1">IBT 12815</strain>
    </source>
</reference>
<accession>A0AAD6E9C1</accession>
<sequence length="176" mass="20589">MFDKLEFIFIEDKAKFDGASKEELRTHFQEWVADSFSAENPRADRMLLYDNEPVARYRFFFEIDEDALRSCSSTKSSGNANFVDGFSLSEDHPGNLNLAAQKNLEQSQNQVEVIEGCSDVDWMRMDMSFFMDPHFYAGMSMSVKDMWPFFYERPPAIVSNSKLMLLMQFQYSARRR</sequence>
<protein>
    <submittedName>
        <fullName evidence="1">Uncharacterized protein</fullName>
    </submittedName>
</protein>
<evidence type="ECO:0000313" key="1">
    <source>
        <dbReference type="EMBL" id="KAJ5604263.1"/>
    </source>
</evidence>
<dbReference type="GeneID" id="81588518"/>
<name>A0AAD6E9C1_9EURO</name>